<evidence type="ECO:0000256" key="9">
    <source>
        <dbReference type="ARBA" id="ARBA00046608"/>
    </source>
</evidence>
<dbReference type="AlphaFoldDB" id="A0A1B2I418"/>
<keyword evidence="11" id="KW-0012">Acyltransferase</keyword>
<dbReference type="GO" id="GO:0008654">
    <property type="term" value="P:phospholipid biosynthetic process"/>
    <property type="evidence" value="ECO:0007669"/>
    <property type="project" value="UniProtKB-KW"/>
</dbReference>
<comment type="subcellular location">
    <subcellularLocation>
        <location evidence="10">Cytoplasm</location>
    </subcellularLocation>
    <text evidence="10">Associated with the membrane possibly through PlsY.</text>
</comment>
<evidence type="ECO:0000256" key="5">
    <source>
        <dbReference type="ARBA" id="ARBA00023098"/>
    </source>
</evidence>
<keyword evidence="2 10" id="KW-0963">Cytoplasm</keyword>
<evidence type="ECO:0000256" key="8">
    <source>
        <dbReference type="ARBA" id="ARBA00024069"/>
    </source>
</evidence>
<evidence type="ECO:0000313" key="11">
    <source>
        <dbReference type="EMBL" id="ANZ44709.1"/>
    </source>
</evidence>
<keyword evidence="12" id="KW-1185">Reference proteome</keyword>
<dbReference type="InterPro" id="IPR012281">
    <property type="entry name" value="Phospholipid_synth_PlsX-like"/>
</dbReference>
<dbReference type="STRING" id="1197717.BED41_06165"/>
<keyword evidence="4 10" id="KW-0808">Transferase</keyword>
<gene>
    <name evidence="10" type="primary">plsX</name>
    <name evidence="11" type="ORF">BED41_06165</name>
</gene>
<accession>A0A1B2I418</accession>
<dbReference type="RefSeq" id="WP_066744116.1">
    <property type="nucleotide sequence ID" value="NZ_CALCLR010000023.1"/>
</dbReference>
<evidence type="ECO:0000313" key="12">
    <source>
        <dbReference type="Proteomes" id="UP000093044"/>
    </source>
</evidence>
<dbReference type="Gene3D" id="3.40.718.10">
    <property type="entry name" value="Isopropylmalate Dehydrogenase"/>
    <property type="match status" value="1"/>
</dbReference>
<dbReference type="PANTHER" id="PTHR30100">
    <property type="entry name" value="FATTY ACID/PHOSPHOLIPID SYNTHESIS PROTEIN PLSX"/>
    <property type="match status" value="1"/>
</dbReference>
<dbReference type="InterPro" id="IPR003664">
    <property type="entry name" value="FA_synthesis"/>
</dbReference>
<dbReference type="NCBIfam" id="TIGR00182">
    <property type="entry name" value="plsX"/>
    <property type="match status" value="1"/>
</dbReference>
<dbReference type="PIRSF" id="PIRSF002465">
    <property type="entry name" value="Phsphlp_syn_PlsX"/>
    <property type="match status" value="1"/>
</dbReference>
<dbReference type="GO" id="GO:0043811">
    <property type="term" value="F:phosphate:acyl-[acyl carrier protein] acyltransferase activity"/>
    <property type="evidence" value="ECO:0007669"/>
    <property type="project" value="UniProtKB-UniRule"/>
</dbReference>
<evidence type="ECO:0000256" key="3">
    <source>
        <dbReference type="ARBA" id="ARBA00022516"/>
    </source>
</evidence>
<proteinExistence type="inferred from homology"/>
<comment type="function">
    <text evidence="10">Catalyzes the reversible formation of acyl-phosphate (acyl-PO(4)) from acyl-[acyl-carrier-protein] (acyl-ACP). This enzyme utilizes acyl-ACP as fatty acyl donor, but not acyl-CoA.</text>
</comment>
<keyword evidence="6 10" id="KW-0594">Phospholipid biosynthesis</keyword>
<dbReference type="PANTHER" id="PTHR30100:SF1">
    <property type="entry name" value="PHOSPHATE ACYLTRANSFERASE"/>
    <property type="match status" value="1"/>
</dbReference>
<evidence type="ECO:0000256" key="10">
    <source>
        <dbReference type="HAMAP-Rule" id="MF_00019"/>
    </source>
</evidence>
<dbReference type="OrthoDB" id="9806408at2"/>
<dbReference type="GeneID" id="83057435"/>
<comment type="pathway">
    <text evidence="10">Lipid metabolism; phospholipid metabolism.</text>
</comment>
<evidence type="ECO:0000256" key="4">
    <source>
        <dbReference type="ARBA" id="ARBA00022679"/>
    </source>
</evidence>
<dbReference type="Pfam" id="PF02504">
    <property type="entry name" value="FA_synthesis"/>
    <property type="match status" value="1"/>
</dbReference>
<protein>
    <recommendedName>
        <fullName evidence="8 10">Phosphate acyltransferase</fullName>
        <ecNumber evidence="8 10">2.3.1.274</ecNumber>
    </recommendedName>
    <alternativeName>
        <fullName evidence="10">Acyl-ACP phosphotransacylase</fullName>
    </alternativeName>
    <alternativeName>
        <fullName evidence="10">Acyl-[acyl-carrier-protein]--phosphate acyltransferase</fullName>
    </alternativeName>
    <alternativeName>
        <fullName evidence="10">Phosphate-acyl-ACP acyltransferase</fullName>
    </alternativeName>
</protein>
<evidence type="ECO:0000256" key="7">
    <source>
        <dbReference type="ARBA" id="ARBA00023264"/>
    </source>
</evidence>
<dbReference type="EC" id="2.3.1.274" evidence="8 10"/>
<comment type="subunit">
    <text evidence="9 10">Homodimer. Probably interacts with PlsY.</text>
</comment>
<comment type="catalytic activity">
    <reaction evidence="1 10">
        <text>a fatty acyl-[ACP] + phosphate = an acyl phosphate + holo-[ACP]</text>
        <dbReference type="Rhea" id="RHEA:42292"/>
        <dbReference type="Rhea" id="RHEA-COMP:9685"/>
        <dbReference type="Rhea" id="RHEA-COMP:14125"/>
        <dbReference type="ChEBI" id="CHEBI:43474"/>
        <dbReference type="ChEBI" id="CHEBI:59918"/>
        <dbReference type="ChEBI" id="CHEBI:64479"/>
        <dbReference type="ChEBI" id="CHEBI:138651"/>
        <dbReference type="EC" id="2.3.1.274"/>
    </reaction>
</comment>
<dbReference type="KEGG" id="cpor:BED41_06165"/>
<name>A0A1B2I418_9BACT</name>
<keyword evidence="3 10" id="KW-0444">Lipid biosynthesis</keyword>
<reference evidence="11" key="1">
    <citation type="submission" date="2016-08" db="EMBL/GenBank/DDBJ databases">
        <title>Complete genome of Cloacibacillus porcorum.</title>
        <authorList>
            <person name="Looft T."/>
            <person name="Bayles D.O."/>
            <person name="Alt D.P."/>
        </authorList>
    </citation>
    <scope>NUCLEOTIDE SEQUENCE [LARGE SCALE GENOMIC DNA]</scope>
    <source>
        <strain evidence="11">CL-84</strain>
    </source>
</reference>
<evidence type="ECO:0000256" key="1">
    <source>
        <dbReference type="ARBA" id="ARBA00001232"/>
    </source>
</evidence>
<organism evidence="11 12">
    <name type="scientific">Cloacibacillus porcorum</name>
    <dbReference type="NCBI Taxonomy" id="1197717"/>
    <lineage>
        <taxon>Bacteria</taxon>
        <taxon>Thermotogati</taxon>
        <taxon>Synergistota</taxon>
        <taxon>Synergistia</taxon>
        <taxon>Synergistales</taxon>
        <taxon>Synergistaceae</taxon>
        <taxon>Cloacibacillus</taxon>
    </lineage>
</organism>
<dbReference type="GO" id="GO:0005737">
    <property type="term" value="C:cytoplasm"/>
    <property type="evidence" value="ECO:0007669"/>
    <property type="project" value="UniProtKB-SubCell"/>
</dbReference>
<dbReference type="SUPFAM" id="SSF53659">
    <property type="entry name" value="Isocitrate/Isopropylmalate dehydrogenase-like"/>
    <property type="match status" value="1"/>
</dbReference>
<dbReference type="UniPathway" id="UPA00085"/>
<dbReference type="GO" id="GO:0006633">
    <property type="term" value="P:fatty acid biosynthetic process"/>
    <property type="evidence" value="ECO:0007669"/>
    <property type="project" value="UniProtKB-UniRule"/>
</dbReference>
<dbReference type="Proteomes" id="UP000093044">
    <property type="component" value="Chromosome"/>
</dbReference>
<sequence length="337" mass="36284">MLIALDAMGGDHAPEEPCKGAILACREKPHLSIALVGDSEKIKPLIEKAERNVRSRLNIVHTDEVISGSDSPSLSIRRKKNSSLVVGFEMVRSKEADGIVSSGNTGAIAAGAVLLLGRIPGIDRPGLGAVLPVLNRSTLLMDVGGTVRCKPINLLQFAQMGSIYMKLFQNVENPSIRLLSNGEEMTKGDDVISAARELIESSSLNFQGYAEGKDIPNGVSDVVICDGFTGNVIIKFGEGLGELLKSQFKEEYIHHTLPKIGLFFMWPAMKRVMGRFDWEKYGGSPVLGVNGSVVKVHGRSKANAIAHALTGAANFIERNGVDRIREEIARGVQNGNN</sequence>
<dbReference type="EMBL" id="CP016757">
    <property type="protein sequence ID" value="ANZ44709.1"/>
    <property type="molecule type" value="Genomic_DNA"/>
</dbReference>
<keyword evidence="5 10" id="KW-0443">Lipid metabolism</keyword>
<keyword evidence="7 10" id="KW-1208">Phospholipid metabolism</keyword>
<evidence type="ECO:0000256" key="6">
    <source>
        <dbReference type="ARBA" id="ARBA00023209"/>
    </source>
</evidence>
<evidence type="ECO:0000256" key="2">
    <source>
        <dbReference type="ARBA" id="ARBA00022490"/>
    </source>
</evidence>
<comment type="similarity">
    <text evidence="10">Belongs to the PlsX family.</text>
</comment>
<dbReference type="HAMAP" id="MF_00019">
    <property type="entry name" value="PlsX"/>
    <property type="match status" value="1"/>
</dbReference>